<dbReference type="InterPro" id="IPR023210">
    <property type="entry name" value="NADP_OxRdtase_dom"/>
</dbReference>
<evidence type="ECO:0000259" key="1">
    <source>
        <dbReference type="Pfam" id="PF00248"/>
    </source>
</evidence>
<gene>
    <name evidence="2" type="ORF">A8C75_03265</name>
</gene>
<dbReference type="Gene3D" id="3.20.20.100">
    <property type="entry name" value="NADP-dependent oxidoreductase domain"/>
    <property type="match status" value="1"/>
</dbReference>
<dbReference type="InterPro" id="IPR036812">
    <property type="entry name" value="NAD(P)_OxRdtase_dom_sf"/>
</dbReference>
<dbReference type="OrthoDB" id="9804790at2"/>
<evidence type="ECO:0000313" key="2">
    <source>
        <dbReference type="EMBL" id="ANG61590.1"/>
    </source>
</evidence>
<name>A0A1A9EV28_9GAMM</name>
<dbReference type="PANTHER" id="PTHR43312:SF1">
    <property type="entry name" value="NADP-DEPENDENT OXIDOREDUCTASE DOMAIN-CONTAINING PROTEIN"/>
    <property type="match status" value="1"/>
</dbReference>
<evidence type="ECO:0000313" key="3">
    <source>
        <dbReference type="Proteomes" id="UP000078070"/>
    </source>
</evidence>
<dbReference type="Pfam" id="PF00248">
    <property type="entry name" value="Aldo_ket_red"/>
    <property type="match status" value="1"/>
</dbReference>
<reference evidence="2 3" key="2">
    <citation type="journal article" date="2018" name="Int. J. Syst. Evol. Microbiol.">
        <title>Marinobacterium aestuarii sp. nov., a benzene-degrading marine bacterium isolated from estuary sediment.</title>
        <authorList>
            <person name="Bae S.S."/>
            <person name="Jung J."/>
            <person name="Chung D."/>
            <person name="Baek K."/>
        </authorList>
    </citation>
    <scope>NUCLEOTIDE SEQUENCE [LARGE SCALE GENOMIC DNA]</scope>
    <source>
        <strain evidence="2 3">ST58-10</strain>
    </source>
</reference>
<sequence length="324" mass="36376">MQYRKFGSTDWQVSEIAFGAWQIGGDWGAVDDAESIRTLLYAYEKGINFVDTAELYGHGHSEEVIGQSLKQWQGDKVYVATKAQPTVWPDPDDDAPQMRGRYPQWHLRNNVEQSLRRLQVERLDLFQLHCWVADGTQALDWLETLNALRQEGKIDQIGVSIRDYRPEEGIDLAKLGLAASIQVVFNLFEQRPAGALFQAGGQTDTAFIARVPLDSGSLTGSWTRDTYAAWAPGSVPHLLFRDERFGDTFARVEKLKALCAPYYPTLAEAAMRYILSEPRVATVIPGMTNPAEVNMNAVYSDGAAFPAALKAQLAEHLWVRNYYK</sequence>
<dbReference type="EMBL" id="CP015839">
    <property type="protein sequence ID" value="ANG61590.1"/>
    <property type="molecule type" value="Genomic_DNA"/>
</dbReference>
<proteinExistence type="predicted"/>
<keyword evidence="3" id="KW-1185">Reference proteome</keyword>
<dbReference type="STRING" id="1821621.A8C75_03265"/>
<dbReference type="SUPFAM" id="SSF51430">
    <property type="entry name" value="NAD(P)-linked oxidoreductase"/>
    <property type="match status" value="1"/>
</dbReference>
<dbReference type="AlphaFoldDB" id="A0A1A9EV28"/>
<reference evidence="3" key="1">
    <citation type="submission" date="2016-05" db="EMBL/GenBank/DDBJ databases">
        <authorList>
            <person name="Baek K."/>
            <person name="Yang S.-J."/>
        </authorList>
    </citation>
    <scope>NUCLEOTIDE SEQUENCE [LARGE SCALE GENOMIC DNA]</scope>
    <source>
        <strain evidence="3">ST58-10</strain>
    </source>
</reference>
<organism evidence="2 3">
    <name type="scientific">Marinobacterium aestuarii</name>
    <dbReference type="NCBI Taxonomy" id="1821621"/>
    <lineage>
        <taxon>Bacteria</taxon>
        <taxon>Pseudomonadati</taxon>
        <taxon>Pseudomonadota</taxon>
        <taxon>Gammaproteobacteria</taxon>
        <taxon>Oceanospirillales</taxon>
        <taxon>Oceanospirillaceae</taxon>
        <taxon>Marinobacterium</taxon>
    </lineage>
</organism>
<dbReference type="KEGG" id="mars:A8C75_03265"/>
<dbReference type="RefSeq" id="WP_067378063.1">
    <property type="nucleotide sequence ID" value="NZ_CP015839.1"/>
</dbReference>
<dbReference type="Proteomes" id="UP000078070">
    <property type="component" value="Chromosome"/>
</dbReference>
<dbReference type="PANTHER" id="PTHR43312">
    <property type="entry name" value="D-THREO-ALDOSE 1-DEHYDROGENASE"/>
    <property type="match status" value="1"/>
</dbReference>
<dbReference type="CDD" id="cd19086">
    <property type="entry name" value="AKR_AKR11C1"/>
    <property type="match status" value="1"/>
</dbReference>
<dbReference type="InterPro" id="IPR053135">
    <property type="entry name" value="AKR2_Oxidoreductase"/>
</dbReference>
<feature type="domain" description="NADP-dependent oxidoreductase" evidence="1">
    <location>
        <begin position="15"/>
        <end position="299"/>
    </location>
</feature>
<protein>
    <submittedName>
        <fullName evidence="2">Aldo/keto reductase</fullName>
    </submittedName>
</protein>
<accession>A0A1A9EV28</accession>